<evidence type="ECO:0000259" key="9">
    <source>
        <dbReference type="Pfam" id="PF00082"/>
    </source>
</evidence>
<dbReference type="Pfam" id="PF00082">
    <property type="entry name" value="Peptidase_S8"/>
    <property type="match status" value="1"/>
</dbReference>
<dbReference type="PROSITE" id="PS00137">
    <property type="entry name" value="SUBTILASE_HIS"/>
    <property type="match status" value="1"/>
</dbReference>
<evidence type="ECO:0000256" key="5">
    <source>
        <dbReference type="PROSITE-ProRule" id="PRU01240"/>
    </source>
</evidence>
<dbReference type="InterPro" id="IPR023828">
    <property type="entry name" value="Peptidase_S8_Ser-AS"/>
</dbReference>
<proteinExistence type="inferred from homology"/>
<feature type="region of interest" description="Disordered" evidence="7">
    <location>
        <begin position="122"/>
        <end position="142"/>
    </location>
</feature>
<protein>
    <submittedName>
        <fullName evidence="10">S8 family serine peptidase</fullName>
    </submittedName>
</protein>
<dbReference type="InterPro" id="IPR015500">
    <property type="entry name" value="Peptidase_S8_subtilisin-rel"/>
</dbReference>
<dbReference type="PANTHER" id="PTHR43806:SF11">
    <property type="entry name" value="CEREVISIN-RELATED"/>
    <property type="match status" value="1"/>
</dbReference>
<evidence type="ECO:0000256" key="2">
    <source>
        <dbReference type="ARBA" id="ARBA00022670"/>
    </source>
</evidence>
<comment type="caution">
    <text evidence="10">The sequence shown here is derived from an EMBL/GenBank/DDBJ whole genome shotgun (WGS) entry which is preliminary data.</text>
</comment>
<sequence length="579" mass="60152">MNRRLIAAVALGASASALALIASTLPASGRATQVAPAIPPTTFTVVAADGVDAAVAKQAINAAGGSVVSSNPNAGSFQVVTTSADFARKVADARPLVGAVPRRAIGNAPVRRALDPIERENLVAGPTGSGAEKAPARRAERAKGLDPLDDKLWGLKMVRSDLARQKQAGKRKVTVGILDTGLDASNPDLAKNFDATLSRNFAPDIEAIDGPCEARGCVDPVGTDDGGHGTHVAGSVAAAADGFGLSGVAPNVTLVQLKGGQDSGFFFLDPVINSITYAADAGIDVLNMSFYVDPWAFNCPNNPADSPEFQAQQRATIKAVNRALKYAHFKGVTLVGALGNSHLDLAKPGTDTSSPNYPAASAYPRVIDNATCVDLPVEGAHVIGVSALGPSSRKADFSNYGTEQISVSAPGGYYRDGFGTPTFQTPENMILSTYPKKALQEEGAVDADGNVLPAKADEVFKQCTTSGQCGYYTYLQGTSMASPYAAGVAALIVSQHGTKDQNAARGLTMDPKLVEQHLYRTAAGRPCPTPRTVSYKNEGRDETWDATCEGAQSFNGFYGHGIVDAYAAVTKKLAPTARP</sequence>
<comment type="similarity">
    <text evidence="1 5 6">Belongs to the peptidase S8 family.</text>
</comment>
<evidence type="ECO:0000313" key="10">
    <source>
        <dbReference type="EMBL" id="GAA2532577.1"/>
    </source>
</evidence>
<dbReference type="PROSITE" id="PS51892">
    <property type="entry name" value="SUBTILASE"/>
    <property type="match status" value="1"/>
</dbReference>
<dbReference type="Gene3D" id="3.40.50.200">
    <property type="entry name" value="Peptidase S8/S53 domain"/>
    <property type="match status" value="1"/>
</dbReference>
<dbReference type="EMBL" id="BAAARY010000035">
    <property type="protein sequence ID" value="GAA2532577.1"/>
    <property type="molecule type" value="Genomic_DNA"/>
</dbReference>
<dbReference type="PRINTS" id="PR00723">
    <property type="entry name" value="SUBTILISIN"/>
</dbReference>
<dbReference type="InterPro" id="IPR022398">
    <property type="entry name" value="Peptidase_S8_His-AS"/>
</dbReference>
<evidence type="ECO:0000256" key="3">
    <source>
        <dbReference type="ARBA" id="ARBA00022801"/>
    </source>
</evidence>
<evidence type="ECO:0000256" key="6">
    <source>
        <dbReference type="RuleBase" id="RU003355"/>
    </source>
</evidence>
<dbReference type="InterPro" id="IPR050131">
    <property type="entry name" value="Peptidase_S8_subtilisin-like"/>
</dbReference>
<dbReference type="PROSITE" id="PS00136">
    <property type="entry name" value="SUBTILASE_ASP"/>
    <property type="match status" value="1"/>
</dbReference>
<dbReference type="InterPro" id="IPR023827">
    <property type="entry name" value="Peptidase_S8_Asp-AS"/>
</dbReference>
<gene>
    <name evidence="10" type="ORF">GCM10010201_35110</name>
</gene>
<feature type="chain" id="PRO_5046650286" evidence="8">
    <location>
        <begin position="20"/>
        <end position="579"/>
    </location>
</feature>
<dbReference type="PROSITE" id="PS00138">
    <property type="entry name" value="SUBTILASE_SER"/>
    <property type="match status" value="1"/>
</dbReference>
<keyword evidence="8" id="KW-0732">Signal</keyword>
<keyword evidence="2 5" id="KW-0645">Protease</keyword>
<keyword evidence="3 5" id="KW-0378">Hydrolase</keyword>
<keyword evidence="4 5" id="KW-0720">Serine protease</keyword>
<evidence type="ECO:0000256" key="4">
    <source>
        <dbReference type="ARBA" id="ARBA00022825"/>
    </source>
</evidence>
<reference evidence="11" key="1">
    <citation type="journal article" date="2019" name="Int. J. Syst. Evol. Microbiol.">
        <title>The Global Catalogue of Microorganisms (GCM) 10K type strain sequencing project: providing services to taxonomists for standard genome sequencing and annotation.</title>
        <authorList>
            <consortium name="The Broad Institute Genomics Platform"/>
            <consortium name="The Broad Institute Genome Sequencing Center for Infectious Disease"/>
            <person name="Wu L."/>
            <person name="Ma J."/>
        </authorList>
    </citation>
    <scope>NUCLEOTIDE SEQUENCE [LARGE SCALE GENOMIC DNA]</scope>
    <source>
        <strain evidence="11">JCM 3367</strain>
    </source>
</reference>
<evidence type="ECO:0000256" key="8">
    <source>
        <dbReference type="SAM" id="SignalP"/>
    </source>
</evidence>
<dbReference type="RefSeq" id="WP_425565663.1">
    <property type="nucleotide sequence ID" value="NZ_BAAARY010000035.1"/>
</dbReference>
<feature type="active site" description="Charge relay system" evidence="5">
    <location>
        <position position="228"/>
    </location>
</feature>
<organism evidence="10 11">
    <name type="scientific">Pilimelia columellifera subsp. columellifera</name>
    <dbReference type="NCBI Taxonomy" id="706583"/>
    <lineage>
        <taxon>Bacteria</taxon>
        <taxon>Bacillati</taxon>
        <taxon>Actinomycetota</taxon>
        <taxon>Actinomycetes</taxon>
        <taxon>Micromonosporales</taxon>
        <taxon>Micromonosporaceae</taxon>
        <taxon>Pilimelia</taxon>
    </lineage>
</organism>
<dbReference type="InterPro" id="IPR036852">
    <property type="entry name" value="Peptidase_S8/S53_dom_sf"/>
</dbReference>
<evidence type="ECO:0000256" key="1">
    <source>
        <dbReference type="ARBA" id="ARBA00011073"/>
    </source>
</evidence>
<dbReference type="InterPro" id="IPR000209">
    <property type="entry name" value="Peptidase_S8/S53_dom"/>
</dbReference>
<keyword evidence="11" id="KW-1185">Reference proteome</keyword>
<name>A0ABP6B1Q5_9ACTN</name>
<dbReference type="SUPFAM" id="SSF52743">
    <property type="entry name" value="Subtilisin-like"/>
    <property type="match status" value="1"/>
</dbReference>
<feature type="active site" description="Charge relay system" evidence="5">
    <location>
        <position position="179"/>
    </location>
</feature>
<dbReference type="Proteomes" id="UP001499978">
    <property type="component" value="Unassembled WGS sequence"/>
</dbReference>
<feature type="signal peptide" evidence="8">
    <location>
        <begin position="1"/>
        <end position="19"/>
    </location>
</feature>
<dbReference type="PANTHER" id="PTHR43806">
    <property type="entry name" value="PEPTIDASE S8"/>
    <property type="match status" value="1"/>
</dbReference>
<feature type="active site" description="Charge relay system" evidence="5">
    <location>
        <position position="479"/>
    </location>
</feature>
<evidence type="ECO:0000313" key="11">
    <source>
        <dbReference type="Proteomes" id="UP001499978"/>
    </source>
</evidence>
<accession>A0ABP6B1Q5</accession>
<feature type="domain" description="Peptidase S8/S53" evidence="9">
    <location>
        <begin position="171"/>
        <end position="545"/>
    </location>
</feature>
<evidence type="ECO:0000256" key="7">
    <source>
        <dbReference type="SAM" id="MobiDB-lite"/>
    </source>
</evidence>